<evidence type="ECO:0000313" key="2">
    <source>
        <dbReference type="Proteomes" id="UP000277204"/>
    </source>
</evidence>
<protein>
    <submittedName>
        <fullName evidence="1">Uncharacterized protein</fullName>
    </submittedName>
</protein>
<dbReference type="EMBL" id="UZAI01004906">
    <property type="protein sequence ID" value="VDO88280.1"/>
    <property type="molecule type" value="Genomic_DNA"/>
</dbReference>
<gene>
    <name evidence="1" type="ORF">SMRZ_LOCUS9930</name>
</gene>
<sequence length="41" mass="4770">MWCICTIHYIIICSNSDICIRSQSSSTNNFDDNIIVNTMHY</sequence>
<evidence type="ECO:0000313" key="1">
    <source>
        <dbReference type="EMBL" id="VDO88280.1"/>
    </source>
</evidence>
<accession>A0A3P7YJR7</accession>
<dbReference type="AlphaFoldDB" id="A0A3P7YJR7"/>
<proteinExistence type="predicted"/>
<reference evidence="1 2" key="1">
    <citation type="submission" date="2018-11" db="EMBL/GenBank/DDBJ databases">
        <authorList>
            <consortium name="Pathogen Informatics"/>
        </authorList>
    </citation>
    <scope>NUCLEOTIDE SEQUENCE [LARGE SCALE GENOMIC DNA]</scope>
    <source>
        <strain evidence="1 2">Zambia</strain>
    </source>
</reference>
<organism evidence="1 2">
    <name type="scientific">Schistosoma margrebowiei</name>
    <dbReference type="NCBI Taxonomy" id="48269"/>
    <lineage>
        <taxon>Eukaryota</taxon>
        <taxon>Metazoa</taxon>
        <taxon>Spiralia</taxon>
        <taxon>Lophotrochozoa</taxon>
        <taxon>Platyhelminthes</taxon>
        <taxon>Trematoda</taxon>
        <taxon>Digenea</taxon>
        <taxon>Strigeidida</taxon>
        <taxon>Schistosomatoidea</taxon>
        <taxon>Schistosomatidae</taxon>
        <taxon>Schistosoma</taxon>
    </lineage>
</organism>
<name>A0A3P7YJR7_9TREM</name>
<dbReference type="Proteomes" id="UP000277204">
    <property type="component" value="Unassembled WGS sequence"/>
</dbReference>
<keyword evidence="2" id="KW-1185">Reference proteome</keyword>